<dbReference type="SUPFAM" id="SSF47203">
    <property type="entry name" value="Acyl-CoA dehydrogenase C-terminal domain-like"/>
    <property type="match status" value="1"/>
</dbReference>
<dbReference type="InterPro" id="IPR037069">
    <property type="entry name" value="AcylCoA_DH/ox_N_sf"/>
</dbReference>
<sequence>MRLSDHPHEAALRASVRDWLASRLDDARRQSIEAAIMRGESGPARAWQRELFAAGYAVRSWPRVYGGGDGALAEDLILFEELARAEAPDDIFRVGIRNVGPVLMRLGSAFQKEQLLRGTADGTILWSQGFSEPGAGSDLASLQSRARLVGGRWVLRGQKVWNTFGHMADWCLFLMRTGVAISRHRGLSAFVVPMNTPGISVRPIPQMSGRTDFNEVFLDDVEVDSSSLVGEEGDGWKVAVAMLDFERRGLAAIGFDCLRTYRRLVRLATTLRTAGGGSLSKDPQLRRRLAELGVQVRIAVLNNHRFAAMVPPGQPPGPEASVQKLHATELNKSLHGFAMELLMENTPHQPEHRANLPKVSEAWLGSFGFTIGGGTAQVQRNIIAERVLDLPR</sequence>
<dbReference type="Gene3D" id="1.10.540.10">
    <property type="entry name" value="Acyl-CoA dehydrogenase/oxidase, N-terminal domain"/>
    <property type="match status" value="1"/>
</dbReference>
<dbReference type="AlphaFoldDB" id="A0A7X6DKK0"/>
<feature type="domain" description="Acyl-CoA dehydrogenase/oxidase C-terminal" evidence="6">
    <location>
        <begin position="233"/>
        <end position="388"/>
    </location>
</feature>
<evidence type="ECO:0000256" key="2">
    <source>
        <dbReference type="ARBA" id="ARBA00009347"/>
    </source>
</evidence>
<name>A0A7X6DKK0_9BURK</name>
<accession>A0A7X6DKK0</accession>
<keyword evidence="3" id="KW-0285">Flavoprotein</keyword>
<dbReference type="SUPFAM" id="SSF56645">
    <property type="entry name" value="Acyl-CoA dehydrogenase NM domain-like"/>
    <property type="match status" value="1"/>
</dbReference>
<dbReference type="InterPro" id="IPR036250">
    <property type="entry name" value="AcylCo_DH-like_C"/>
</dbReference>
<keyword evidence="5" id="KW-0560">Oxidoreductase</keyword>
<dbReference type="InterPro" id="IPR046373">
    <property type="entry name" value="Acyl-CoA_Oxase/DH_mid-dom_sf"/>
</dbReference>
<dbReference type="GO" id="GO:0016627">
    <property type="term" value="F:oxidoreductase activity, acting on the CH-CH group of donors"/>
    <property type="evidence" value="ECO:0007669"/>
    <property type="project" value="InterPro"/>
</dbReference>
<dbReference type="GO" id="GO:0005886">
    <property type="term" value="C:plasma membrane"/>
    <property type="evidence" value="ECO:0007669"/>
    <property type="project" value="TreeGrafter"/>
</dbReference>
<evidence type="ECO:0000256" key="1">
    <source>
        <dbReference type="ARBA" id="ARBA00001974"/>
    </source>
</evidence>
<protein>
    <submittedName>
        <fullName evidence="9">Acyl-CoA dehydrogenase</fullName>
    </submittedName>
</protein>
<feature type="domain" description="Acyl-CoA dehydrogenase/oxidase N-terminal" evidence="8">
    <location>
        <begin position="8"/>
        <end position="122"/>
    </location>
</feature>
<keyword evidence="4" id="KW-0274">FAD</keyword>
<dbReference type="InterPro" id="IPR052161">
    <property type="entry name" value="Mycobact_Acyl-CoA_DH"/>
</dbReference>
<reference evidence="9 10" key="1">
    <citation type="journal article" date="2020" name="Nature">
        <title>Bacterial chemolithoautotrophy via manganese oxidation.</title>
        <authorList>
            <person name="Yu H."/>
            <person name="Leadbetter J.R."/>
        </authorList>
    </citation>
    <scope>NUCLEOTIDE SEQUENCE [LARGE SCALE GENOMIC DNA]</scope>
    <source>
        <strain evidence="9 10">RBP-1</strain>
    </source>
</reference>
<dbReference type="EMBL" id="VTOX01000013">
    <property type="protein sequence ID" value="NKE68892.1"/>
    <property type="molecule type" value="Genomic_DNA"/>
</dbReference>
<dbReference type="Pfam" id="PF00441">
    <property type="entry name" value="Acyl-CoA_dh_1"/>
    <property type="match status" value="1"/>
</dbReference>
<evidence type="ECO:0000259" key="8">
    <source>
        <dbReference type="Pfam" id="PF02771"/>
    </source>
</evidence>
<dbReference type="InterPro" id="IPR009075">
    <property type="entry name" value="AcylCo_DH/oxidase_C"/>
</dbReference>
<gene>
    <name evidence="9" type="ORF">RAMLITH_24030</name>
</gene>
<dbReference type="Proteomes" id="UP000521868">
    <property type="component" value="Unassembled WGS sequence"/>
</dbReference>
<dbReference type="InterPro" id="IPR009100">
    <property type="entry name" value="AcylCoA_DH/oxidase_NM_dom_sf"/>
</dbReference>
<comment type="caution">
    <text evidence="9">The sequence shown here is derived from an EMBL/GenBank/DDBJ whole genome shotgun (WGS) entry which is preliminary data.</text>
</comment>
<dbReference type="GO" id="GO:0050660">
    <property type="term" value="F:flavin adenine dinucleotide binding"/>
    <property type="evidence" value="ECO:0007669"/>
    <property type="project" value="InterPro"/>
</dbReference>
<evidence type="ECO:0000313" key="10">
    <source>
        <dbReference type="Proteomes" id="UP000521868"/>
    </source>
</evidence>
<dbReference type="Gene3D" id="1.20.140.10">
    <property type="entry name" value="Butyryl-CoA Dehydrogenase, subunit A, domain 3"/>
    <property type="match status" value="1"/>
</dbReference>
<evidence type="ECO:0000259" key="6">
    <source>
        <dbReference type="Pfam" id="PF00441"/>
    </source>
</evidence>
<dbReference type="Pfam" id="PF02771">
    <property type="entry name" value="Acyl-CoA_dh_N"/>
    <property type="match status" value="1"/>
</dbReference>
<dbReference type="Gene3D" id="2.40.110.10">
    <property type="entry name" value="Butyryl-CoA Dehydrogenase, subunit A, domain 2"/>
    <property type="match status" value="1"/>
</dbReference>
<proteinExistence type="inferred from homology"/>
<dbReference type="PANTHER" id="PTHR43292">
    <property type="entry name" value="ACYL-COA DEHYDROGENASE"/>
    <property type="match status" value="1"/>
</dbReference>
<keyword evidence="10" id="KW-1185">Reference proteome</keyword>
<dbReference type="Pfam" id="PF02770">
    <property type="entry name" value="Acyl-CoA_dh_M"/>
    <property type="match status" value="1"/>
</dbReference>
<evidence type="ECO:0000259" key="7">
    <source>
        <dbReference type="Pfam" id="PF02770"/>
    </source>
</evidence>
<dbReference type="InterPro" id="IPR013786">
    <property type="entry name" value="AcylCoA_DH/ox_N"/>
</dbReference>
<dbReference type="PANTHER" id="PTHR43292:SF3">
    <property type="entry name" value="ACYL-COA DEHYDROGENASE FADE29"/>
    <property type="match status" value="1"/>
</dbReference>
<feature type="domain" description="Acyl-CoA oxidase/dehydrogenase middle" evidence="7">
    <location>
        <begin position="129"/>
        <end position="221"/>
    </location>
</feature>
<dbReference type="InterPro" id="IPR006091">
    <property type="entry name" value="Acyl-CoA_Oxase/DH_mid-dom"/>
</dbReference>
<dbReference type="RefSeq" id="WP_168110027.1">
    <property type="nucleotide sequence ID" value="NZ_VTOX01000013.1"/>
</dbReference>
<evidence type="ECO:0000256" key="5">
    <source>
        <dbReference type="ARBA" id="ARBA00023002"/>
    </source>
</evidence>
<evidence type="ECO:0000256" key="4">
    <source>
        <dbReference type="ARBA" id="ARBA00022827"/>
    </source>
</evidence>
<comment type="similarity">
    <text evidence="2">Belongs to the acyl-CoA dehydrogenase family.</text>
</comment>
<evidence type="ECO:0000313" key="9">
    <source>
        <dbReference type="EMBL" id="NKE68892.1"/>
    </source>
</evidence>
<organism evidence="9 10">
    <name type="scientific">Ramlibacter lithotrophicus</name>
    <dbReference type="NCBI Taxonomy" id="2606681"/>
    <lineage>
        <taxon>Bacteria</taxon>
        <taxon>Pseudomonadati</taxon>
        <taxon>Pseudomonadota</taxon>
        <taxon>Betaproteobacteria</taxon>
        <taxon>Burkholderiales</taxon>
        <taxon>Comamonadaceae</taxon>
        <taxon>Ramlibacter</taxon>
    </lineage>
</organism>
<evidence type="ECO:0000256" key="3">
    <source>
        <dbReference type="ARBA" id="ARBA00022630"/>
    </source>
</evidence>
<comment type="cofactor">
    <cofactor evidence="1">
        <name>FAD</name>
        <dbReference type="ChEBI" id="CHEBI:57692"/>
    </cofactor>
</comment>